<evidence type="ECO:0000256" key="1">
    <source>
        <dbReference type="RuleBase" id="RU004003"/>
    </source>
</evidence>
<evidence type="ECO:0000259" key="3">
    <source>
        <dbReference type="Pfam" id="PF00263"/>
    </source>
</evidence>
<dbReference type="GO" id="GO:0015627">
    <property type="term" value="C:type II protein secretion system complex"/>
    <property type="evidence" value="ECO:0007669"/>
    <property type="project" value="TreeGrafter"/>
</dbReference>
<dbReference type="PRINTS" id="PR00811">
    <property type="entry name" value="BCTERIALGSPD"/>
</dbReference>
<dbReference type="InterPro" id="IPR050810">
    <property type="entry name" value="Bact_Secretion_Sys_Channel"/>
</dbReference>
<protein>
    <recommendedName>
        <fullName evidence="3">Type II/III secretion system secretin-like domain-containing protein</fullName>
    </recommendedName>
</protein>
<dbReference type="Pfam" id="PF00263">
    <property type="entry name" value="Secretin"/>
    <property type="match status" value="1"/>
</dbReference>
<accession>A0A7C3Z9E1</accession>
<dbReference type="InterPro" id="IPR001775">
    <property type="entry name" value="GspD/PilQ"/>
</dbReference>
<comment type="similarity">
    <text evidence="1">Belongs to the bacterial secretin family.</text>
</comment>
<organism evidence="4">
    <name type="scientific">Desulfobacca acetoxidans</name>
    <dbReference type="NCBI Taxonomy" id="60893"/>
    <lineage>
        <taxon>Bacteria</taxon>
        <taxon>Pseudomonadati</taxon>
        <taxon>Thermodesulfobacteriota</taxon>
        <taxon>Desulfobaccia</taxon>
        <taxon>Desulfobaccales</taxon>
        <taxon>Desulfobaccaceae</taxon>
        <taxon>Desulfobacca</taxon>
    </lineage>
</organism>
<evidence type="ECO:0000256" key="2">
    <source>
        <dbReference type="SAM" id="MobiDB-lite"/>
    </source>
</evidence>
<gene>
    <name evidence="4" type="ORF">ENW96_10135</name>
</gene>
<evidence type="ECO:0000313" key="4">
    <source>
        <dbReference type="EMBL" id="HGF34730.1"/>
    </source>
</evidence>
<reference evidence="4" key="1">
    <citation type="journal article" date="2020" name="mSystems">
        <title>Genome- and Community-Level Interaction Insights into Carbon Utilization and Element Cycling Functions of Hydrothermarchaeota in Hydrothermal Sediment.</title>
        <authorList>
            <person name="Zhou Z."/>
            <person name="Liu Y."/>
            <person name="Xu W."/>
            <person name="Pan J."/>
            <person name="Luo Z.H."/>
            <person name="Li M."/>
        </authorList>
    </citation>
    <scope>NUCLEOTIDE SEQUENCE [LARGE SCALE GENOMIC DNA]</scope>
    <source>
        <strain evidence="4">SpSt-897</strain>
    </source>
</reference>
<sequence length="235" mass="25614">MAGWKTGSVLWTMFFDALKQQGLGKVLAEPNLVTTSGQEATFLAGGEFPVPVPQQFQTITIEWKKFGVGLNFTPTVLDNDMIAMKVNPEVSELDFSTGIAFSAAGFLVPGLRVRRLSTHVEVKDGQTFALAGLLNDNYRTIINKFPMLGSIPVLGALFRSSDFQKQQTELVVLVTPHLVKPMAQGTARLPTDAYVEPGDVSFYLLGCLEGKKKKQKYPEPPPGNVPAGFGRQPVQ</sequence>
<dbReference type="PANTHER" id="PTHR30332:SF17">
    <property type="entry name" value="TYPE IV PILIATION SYSTEM PROTEIN DR_0774-RELATED"/>
    <property type="match status" value="1"/>
</dbReference>
<feature type="domain" description="Type II/III secretion system secretin-like" evidence="3">
    <location>
        <begin position="17"/>
        <end position="180"/>
    </location>
</feature>
<dbReference type="EMBL" id="DTMF01000251">
    <property type="protein sequence ID" value="HGF34730.1"/>
    <property type="molecule type" value="Genomic_DNA"/>
</dbReference>
<dbReference type="GO" id="GO:0009306">
    <property type="term" value="P:protein secretion"/>
    <property type="evidence" value="ECO:0007669"/>
    <property type="project" value="InterPro"/>
</dbReference>
<comment type="caution">
    <text evidence="4">The sequence shown here is derived from an EMBL/GenBank/DDBJ whole genome shotgun (WGS) entry which is preliminary data.</text>
</comment>
<name>A0A7C3Z9E1_9BACT</name>
<feature type="region of interest" description="Disordered" evidence="2">
    <location>
        <begin position="213"/>
        <end position="235"/>
    </location>
</feature>
<dbReference type="InterPro" id="IPR004846">
    <property type="entry name" value="T2SS/T3SS_dom"/>
</dbReference>
<dbReference type="AlphaFoldDB" id="A0A7C3Z9E1"/>
<dbReference type="PANTHER" id="PTHR30332">
    <property type="entry name" value="PROBABLE GENERAL SECRETION PATHWAY PROTEIN D"/>
    <property type="match status" value="1"/>
</dbReference>
<proteinExistence type="inferred from homology"/>